<evidence type="ECO:0000313" key="6">
    <source>
        <dbReference type="Proteomes" id="UP000477311"/>
    </source>
</evidence>
<evidence type="ECO:0000256" key="1">
    <source>
        <dbReference type="ARBA" id="ARBA00009477"/>
    </source>
</evidence>
<keyword evidence="3" id="KW-0472">Membrane</keyword>
<dbReference type="GO" id="GO:1990281">
    <property type="term" value="C:efflux pump complex"/>
    <property type="evidence" value="ECO:0007669"/>
    <property type="project" value="TreeGrafter"/>
</dbReference>
<keyword evidence="2" id="KW-0175">Coiled coil</keyword>
<sequence length="407" mass="44756">MTETRPSSEERTRGPVWRRWRRWAFGLVVAGILATLLGIGLRPAAEPVEIGTVSRGAMEATLREEGKTRIKERYVISAPVAGNLRRIPLKAGDPVRAGETVLATLDPLPAALLDARARAMAEARRDAARAELERARAALDWARAEARRVRALFESGSATPQERDAALWRETDAAQQAAAAEHQLRMAEAELRLFTDAADASPTNSGPVQLRSPVDGRVLRVFETSARVVSPGTPLLEVGDPTDLEVVIEVLSREAVTLQPGLPVRLEQWGGETPLEARIRRVEPSAFTKVSALGVEEQRVRVIADLITPPERRPGLGDQFRVDAVVILWSADDVLKVPVGALFRRGSDWAVFVLDRGRARLRPVAVGHRNEREAEIRDGLHEGETVLLYPGERVRDGQRVRPVTINP</sequence>
<evidence type="ECO:0000313" key="5">
    <source>
        <dbReference type="EMBL" id="NGO38461.1"/>
    </source>
</evidence>
<dbReference type="EMBL" id="JAAKYA010000017">
    <property type="protein sequence ID" value="NGO38461.1"/>
    <property type="molecule type" value="Genomic_DNA"/>
</dbReference>
<keyword evidence="6" id="KW-1185">Reference proteome</keyword>
<dbReference type="AlphaFoldDB" id="A0A6M1RSY2"/>
<dbReference type="Gene3D" id="1.10.287.470">
    <property type="entry name" value="Helix hairpin bin"/>
    <property type="match status" value="1"/>
</dbReference>
<dbReference type="Gene3D" id="2.40.50.100">
    <property type="match status" value="1"/>
</dbReference>
<dbReference type="InterPro" id="IPR058637">
    <property type="entry name" value="YknX-like_C"/>
</dbReference>
<accession>A0A6M1RSY2</accession>
<dbReference type="PANTHER" id="PTHR30469">
    <property type="entry name" value="MULTIDRUG RESISTANCE PROTEIN MDTA"/>
    <property type="match status" value="1"/>
</dbReference>
<feature type="coiled-coil region" evidence="2">
    <location>
        <begin position="170"/>
        <end position="197"/>
    </location>
</feature>
<dbReference type="Gene3D" id="2.40.420.20">
    <property type="match status" value="1"/>
</dbReference>
<dbReference type="Gene3D" id="2.40.30.170">
    <property type="match status" value="1"/>
</dbReference>
<evidence type="ECO:0000256" key="2">
    <source>
        <dbReference type="SAM" id="Coils"/>
    </source>
</evidence>
<evidence type="ECO:0000259" key="4">
    <source>
        <dbReference type="Pfam" id="PF25989"/>
    </source>
</evidence>
<dbReference type="Pfam" id="PF25989">
    <property type="entry name" value="YknX_C"/>
    <property type="match status" value="1"/>
</dbReference>
<keyword evidence="3" id="KW-1133">Transmembrane helix</keyword>
<keyword evidence="3" id="KW-0812">Transmembrane</keyword>
<evidence type="ECO:0000256" key="3">
    <source>
        <dbReference type="SAM" id="Phobius"/>
    </source>
</evidence>
<dbReference type="Proteomes" id="UP000477311">
    <property type="component" value="Unassembled WGS sequence"/>
</dbReference>
<dbReference type="NCBIfam" id="TIGR01730">
    <property type="entry name" value="RND_mfp"/>
    <property type="match status" value="1"/>
</dbReference>
<feature type="coiled-coil region" evidence="2">
    <location>
        <begin position="113"/>
        <end position="145"/>
    </location>
</feature>
<comment type="caution">
    <text evidence="5">The sequence shown here is derived from an EMBL/GenBank/DDBJ whole genome shotgun (WGS) entry which is preliminary data.</text>
</comment>
<dbReference type="RefSeq" id="WP_165105948.1">
    <property type="nucleotide sequence ID" value="NZ_JAAKYA010000017.1"/>
</dbReference>
<feature type="transmembrane region" description="Helical" evidence="3">
    <location>
        <begin position="20"/>
        <end position="41"/>
    </location>
</feature>
<dbReference type="GO" id="GO:0015562">
    <property type="term" value="F:efflux transmembrane transporter activity"/>
    <property type="evidence" value="ECO:0007669"/>
    <property type="project" value="TreeGrafter"/>
</dbReference>
<gene>
    <name evidence="5" type="ORF">G4L39_03485</name>
</gene>
<name>A0A6M1RSY2_9BACT</name>
<organism evidence="5 6">
    <name type="scientific">Limisphaera ngatamarikiensis</name>
    <dbReference type="NCBI Taxonomy" id="1324935"/>
    <lineage>
        <taxon>Bacteria</taxon>
        <taxon>Pseudomonadati</taxon>
        <taxon>Verrucomicrobiota</taxon>
        <taxon>Verrucomicrobiia</taxon>
        <taxon>Limisphaerales</taxon>
        <taxon>Limisphaeraceae</taxon>
        <taxon>Limisphaera</taxon>
    </lineage>
</organism>
<dbReference type="SUPFAM" id="SSF111369">
    <property type="entry name" value="HlyD-like secretion proteins"/>
    <property type="match status" value="1"/>
</dbReference>
<proteinExistence type="inferred from homology"/>
<dbReference type="PANTHER" id="PTHR30469:SF15">
    <property type="entry name" value="HLYD FAMILY OF SECRETION PROTEINS"/>
    <property type="match status" value="1"/>
</dbReference>
<feature type="domain" description="YknX-like C-terminal permuted SH3-like" evidence="4">
    <location>
        <begin position="334"/>
        <end position="401"/>
    </location>
</feature>
<dbReference type="InterPro" id="IPR006143">
    <property type="entry name" value="RND_pump_MFP"/>
</dbReference>
<protein>
    <submittedName>
        <fullName evidence="5">Efflux RND transporter periplasmic adaptor subunit</fullName>
    </submittedName>
</protein>
<comment type="similarity">
    <text evidence="1">Belongs to the membrane fusion protein (MFP) (TC 8.A.1) family.</text>
</comment>
<reference evidence="5 6" key="1">
    <citation type="submission" date="2020-02" db="EMBL/GenBank/DDBJ databases">
        <title>Draft genome sequence of Limisphaera ngatamarikiensis NGM72.4T, a thermophilic Verrucomicrobia grouped in subdivision 3.</title>
        <authorList>
            <person name="Carere C.R."/>
            <person name="Steen J."/>
            <person name="Hugenholtz P."/>
            <person name="Stott M.B."/>
        </authorList>
    </citation>
    <scope>NUCLEOTIDE SEQUENCE [LARGE SCALE GENOMIC DNA]</scope>
    <source>
        <strain evidence="5 6">NGM72.4</strain>
    </source>
</reference>